<dbReference type="PROSITE" id="PS50203">
    <property type="entry name" value="CALPAIN_CAT"/>
    <property type="match status" value="1"/>
</dbReference>
<dbReference type="PROSITE" id="PS50096">
    <property type="entry name" value="IQ"/>
    <property type="match status" value="1"/>
</dbReference>
<feature type="compositionally biased region" description="Polar residues" evidence="3">
    <location>
        <begin position="1207"/>
        <end position="1217"/>
    </location>
</feature>
<feature type="region of interest" description="Disordered" evidence="3">
    <location>
        <begin position="286"/>
        <end position="313"/>
    </location>
</feature>
<feature type="compositionally biased region" description="Basic and acidic residues" evidence="3">
    <location>
        <begin position="1102"/>
        <end position="1126"/>
    </location>
</feature>
<sequence length="1451" mass="164159">MSKSQAKKKEPSPGKAALASLVDTSSESLGGAWRSRFPVWPEWSDAEVNKEKWDSSKGAEDDKKSKGTSSTAPFFEDPEGKIPPSLKVHCWKRPTEFLVDKTPTVVESQRTFDLLSNNDHLICSELMRWIISEICIVWTLCGNKSKEGERWKPWEHIYSLCKVVKGHMPLYNNFGKYLVKLYWMGSWRKIAVDDCMPFDEENHLLLPASTCQAELWPMLLAKALIKLANSNVMSEGEMGEFTFVNALTGWIPEIRPLQSLYLGKTWDFLLDTIPVFSHPIESLPEETKAQTSESVSGKCSSMSRTRRQISDRENGPPDVVLCVSQYAFQPHNDPLRFGQMANSAEVLRQYNLCLLYSHIALLTRTRSCQLEVPPKPLSVPQWKLVRPHKEYNITAEPRKPPVSKPVQFIEVATPFLSHGLKSSVGPIPEPEAAQRMRSHGSPLACIAEREETDCRDSPEPDVAEHTPSPPSNDENITVIAEDREKGDGDISTEEPITGTEEPVAEEVLVPVLPLLQKFWMDLDDFAECFQNMFVFHKPHLYAHHVHKSHFKSNVVPKSATGSSCSVSSSQSLTSGSSFVISDFTSPECPEVRGTHYLCVDSMQPSQILITFSVLLLWGLTAEEKKEISATCRAGVLIAQPHSWKSAQSQLPVLTIKTTSSKAAVLDLPPGRHVLSFHIKAALGYNVHLCSNTPFIFGDEETVMSHLTKESARFTALDTSLLRALGRVVTSFGNRHKRSDPGRALQETHQPPNLNTRLEKVEHLKVFNSAVYHMLCMALGRKLVAEERFAVMGLTADPYLFNHGCIEDSPAYAESEPPENWRDRQPSITEVEAATVLQARFRGNLTREVLKATKPGTKENLIVAKILSGMWTKVKTNEEENAVFLLRDIIDHHSKGNAMLYPCQGDEWTKISFDDYSVSLHDTANSWILVFREVFLIPKEMLLVTKIYSPIPNCLLHVIDNDTGEELDNRLATRVYQPNKLGYTFVAEAVIPELPPAGLNWKLRLISSREPLPKLAREAPLNNFSVKEIQDYYIPNDDNKICRYLVQVKEDVQGTVQIQTSSPDVFIHLAILDQEKEVASKTGKGQVVIPVVWFLLDKDKMDQEQRRSPVQDEGVKGPQQKAEKVDSLSHQPPTETMDRTYVVQAEVLHKSWDLDEAQLDFVHHLKELHKIEMRANKPENSTHSSSTLKGHRKGEADKEKGKPRATPKSGSKPETSLDLTKPHWTLRVVSDKSQAESVEVKKDTARVDQIQFIKRAWEIAEPGRSAKAQQSRLEFLNQEQREEEEVDGEELGAKFTTVPTSGPPTSPANQKQATYFTFTQMDYTPFIRCHKEFPVLMDTQMEKMEENERLEKIQSYRLVRENVREQREKQELDRKELMTSQLEIYDNMQALLWQRRKKFLNACKAFSSRLIAAVKKDREEKQALEEAQHAVQEKTNPAVLSSKSAKKSGKKK</sequence>
<dbReference type="SUPFAM" id="SSF54001">
    <property type="entry name" value="Cysteine proteinases"/>
    <property type="match status" value="1"/>
</dbReference>
<dbReference type="GO" id="GO:0006508">
    <property type="term" value="P:proteolysis"/>
    <property type="evidence" value="ECO:0007669"/>
    <property type="project" value="InterPro"/>
</dbReference>
<reference evidence="6" key="1">
    <citation type="submission" date="2020-03" db="EMBL/GenBank/DDBJ databases">
        <authorList>
            <person name="Weist P."/>
        </authorList>
    </citation>
    <scope>NUCLEOTIDE SEQUENCE</scope>
</reference>
<dbReference type="InterPro" id="IPR001300">
    <property type="entry name" value="Peptidase_C2_calpain_cat"/>
</dbReference>
<feature type="domain" description="Globin" evidence="5">
    <location>
        <begin position="687"/>
        <end position="891"/>
    </location>
</feature>
<comment type="caution">
    <text evidence="1">Lacks conserved residue(s) required for the propagation of feature annotation.</text>
</comment>
<evidence type="ECO:0000259" key="5">
    <source>
        <dbReference type="PROSITE" id="PS52042"/>
    </source>
</evidence>
<dbReference type="PROSITE" id="PS52042">
    <property type="entry name" value="GLOBIN_CP_ADGB"/>
    <property type="match status" value="1"/>
</dbReference>
<evidence type="ECO:0000256" key="2">
    <source>
        <dbReference type="SAM" id="Coils"/>
    </source>
</evidence>
<dbReference type="Pfam" id="PF22069">
    <property type="entry name" value="Androglobin_IV"/>
    <property type="match status" value="1"/>
</dbReference>
<name>A0A9N7UH81_PLEPL</name>
<dbReference type="InterPro" id="IPR054095">
    <property type="entry name" value="Androglobin_V"/>
</dbReference>
<evidence type="ECO:0000313" key="7">
    <source>
        <dbReference type="Proteomes" id="UP001153269"/>
    </source>
</evidence>
<dbReference type="InterPro" id="IPR057249">
    <property type="entry name" value="Globin_CP_ADGB"/>
</dbReference>
<accession>A0A9N7UH81</accession>
<dbReference type="Proteomes" id="UP001153269">
    <property type="component" value="Unassembled WGS sequence"/>
</dbReference>
<feature type="domain" description="Calpain catalytic" evidence="4">
    <location>
        <begin position="91"/>
        <end position="272"/>
    </location>
</feature>
<feature type="region of interest" description="Disordered" evidence="3">
    <location>
        <begin position="449"/>
        <end position="476"/>
    </location>
</feature>
<dbReference type="EMBL" id="CADEAL010001399">
    <property type="protein sequence ID" value="CAB1432024.1"/>
    <property type="molecule type" value="Genomic_DNA"/>
</dbReference>
<dbReference type="InterPro" id="IPR054094">
    <property type="entry name" value="Androglobin_IV"/>
</dbReference>
<feature type="region of interest" description="Disordered" evidence="3">
    <location>
        <begin position="1422"/>
        <end position="1451"/>
    </location>
</feature>
<feature type="compositionally biased region" description="Basic and acidic residues" evidence="3">
    <location>
        <begin position="47"/>
        <end position="65"/>
    </location>
</feature>
<dbReference type="Pfam" id="PF00648">
    <property type="entry name" value="Peptidase_C2"/>
    <property type="match status" value="1"/>
</dbReference>
<feature type="compositionally biased region" description="Polar residues" evidence="3">
    <location>
        <begin position="289"/>
        <end position="303"/>
    </location>
</feature>
<dbReference type="Pfam" id="PF22068">
    <property type="entry name" value="Androglobin_II"/>
    <property type="match status" value="1"/>
</dbReference>
<dbReference type="InterPro" id="IPR053033">
    <property type="entry name" value="Androglobin-like"/>
</dbReference>
<feature type="region of interest" description="Disordered" evidence="3">
    <location>
        <begin position="732"/>
        <end position="754"/>
    </location>
</feature>
<feature type="coiled-coil region" evidence="2">
    <location>
        <begin position="1352"/>
        <end position="1379"/>
    </location>
</feature>
<dbReference type="CDD" id="cd22307">
    <property type="entry name" value="Adgb_C_mid-like"/>
    <property type="match status" value="1"/>
</dbReference>
<gene>
    <name evidence="6" type="ORF">PLEPLA_LOCUS20081</name>
</gene>
<feature type="region of interest" description="Disordered" evidence="3">
    <location>
        <begin position="1"/>
        <end position="32"/>
    </location>
</feature>
<keyword evidence="7" id="KW-1185">Reference proteome</keyword>
<dbReference type="PANTHER" id="PTHR46298">
    <property type="entry name" value="ANDROGLOBIN"/>
    <property type="match status" value="1"/>
</dbReference>
<feature type="compositionally biased region" description="Basic and acidic residues" evidence="3">
    <location>
        <begin position="1422"/>
        <end position="1431"/>
    </location>
</feature>
<protein>
    <recommendedName>
        <fullName evidence="8">Androglobin</fullName>
    </recommendedName>
</protein>
<dbReference type="PANTHER" id="PTHR46298:SF1">
    <property type="entry name" value="ANDROGLOBIN"/>
    <property type="match status" value="1"/>
</dbReference>
<proteinExistence type="predicted"/>
<feature type="compositionally biased region" description="Polar residues" evidence="3">
    <location>
        <begin position="1177"/>
        <end position="1187"/>
    </location>
</feature>
<dbReference type="SMART" id="SM00230">
    <property type="entry name" value="CysPc"/>
    <property type="match status" value="1"/>
</dbReference>
<keyword evidence="2" id="KW-0175">Coiled coil</keyword>
<feature type="compositionally biased region" description="Basic and acidic residues" evidence="3">
    <location>
        <begin position="1192"/>
        <end position="1201"/>
    </location>
</feature>
<evidence type="ECO:0000259" key="4">
    <source>
        <dbReference type="PROSITE" id="PS50203"/>
    </source>
</evidence>
<organism evidence="6 7">
    <name type="scientific">Pleuronectes platessa</name>
    <name type="common">European plaice</name>
    <dbReference type="NCBI Taxonomy" id="8262"/>
    <lineage>
        <taxon>Eukaryota</taxon>
        <taxon>Metazoa</taxon>
        <taxon>Chordata</taxon>
        <taxon>Craniata</taxon>
        <taxon>Vertebrata</taxon>
        <taxon>Euteleostomi</taxon>
        <taxon>Actinopterygii</taxon>
        <taxon>Neopterygii</taxon>
        <taxon>Teleostei</taxon>
        <taxon>Neoteleostei</taxon>
        <taxon>Acanthomorphata</taxon>
        <taxon>Carangaria</taxon>
        <taxon>Pleuronectiformes</taxon>
        <taxon>Pleuronectoidei</taxon>
        <taxon>Pleuronectidae</taxon>
        <taxon>Pleuronectes</taxon>
    </lineage>
</organism>
<evidence type="ECO:0000256" key="3">
    <source>
        <dbReference type="SAM" id="MobiDB-lite"/>
    </source>
</evidence>
<evidence type="ECO:0000256" key="1">
    <source>
        <dbReference type="PROSITE-ProRule" id="PRU00239"/>
    </source>
</evidence>
<dbReference type="InterPro" id="IPR038765">
    <property type="entry name" value="Papain-like_cys_pep_sf"/>
</dbReference>
<feature type="region of interest" description="Disordered" evidence="3">
    <location>
        <begin position="1171"/>
        <end position="1221"/>
    </location>
</feature>
<feature type="compositionally biased region" description="Basic and acidic residues" evidence="3">
    <location>
        <begin position="449"/>
        <end position="464"/>
    </location>
</feature>
<evidence type="ECO:0008006" key="8">
    <source>
        <dbReference type="Google" id="ProtNLM"/>
    </source>
</evidence>
<dbReference type="InterPro" id="IPR054093">
    <property type="entry name" value="Androglobin_II"/>
</dbReference>
<evidence type="ECO:0000313" key="6">
    <source>
        <dbReference type="EMBL" id="CAB1432024.1"/>
    </source>
</evidence>
<feature type="region of interest" description="Disordered" evidence="3">
    <location>
        <begin position="1102"/>
        <end position="1136"/>
    </location>
</feature>
<dbReference type="GO" id="GO:0004198">
    <property type="term" value="F:calcium-dependent cysteine-type endopeptidase activity"/>
    <property type="evidence" value="ECO:0007669"/>
    <property type="project" value="InterPro"/>
</dbReference>
<feature type="region of interest" description="Disordered" evidence="3">
    <location>
        <begin position="47"/>
        <end position="76"/>
    </location>
</feature>
<dbReference type="Pfam" id="PF22070">
    <property type="entry name" value="Androglobin_V"/>
    <property type="match status" value="1"/>
</dbReference>
<comment type="caution">
    <text evidence="6">The sequence shown here is derived from an EMBL/GenBank/DDBJ whole genome shotgun (WGS) entry which is preliminary data.</text>
</comment>